<evidence type="ECO:0000313" key="3">
    <source>
        <dbReference type="Proteomes" id="UP000554482"/>
    </source>
</evidence>
<accession>A0A7J6VIP4</accession>
<feature type="region of interest" description="Disordered" evidence="1">
    <location>
        <begin position="36"/>
        <end position="73"/>
    </location>
</feature>
<comment type="caution">
    <text evidence="2">The sequence shown here is derived from an EMBL/GenBank/DDBJ whole genome shotgun (WGS) entry which is preliminary data.</text>
</comment>
<sequence>MRRFFTKERRSRSRLSALSLRRTYLRITQERSIHSEHIPWVDSGRPDRDVLSENCRPTSSRRGLSKSGQERGGRRLVHWAEGQDRQHRWNFLRSKAACREPPGCREKVGKSLARELSCSPLEASSSPSLLPLELT</sequence>
<proteinExistence type="predicted"/>
<dbReference type="AlphaFoldDB" id="A0A7J6VIP4"/>
<organism evidence="2 3">
    <name type="scientific">Thalictrum thalictroides</name>
    <name type="common">Rue-anemone</name>
    <name type="synonym">Anemone thalictroides</name>
    <dbReference type="NCBI Taxonomy" id="46969"/>
    <lineage>
        <taxon>Eukaryota</taxon>
        <taxon>Viridiplantae</taxon>
        <taxon>Streptophyta</taxon>
        <taxon>Embryophyta</taxon>
        <taxon>Tracheophyta</taxon>
        <taxon>Spermatophyta</taxon>
        <taxon>Magnoliopsida</taxon>
        <taxon>Ranunculales</taxon>
        <taxon>Ranunculaceae</taxon>
        <taxon>Thalictroideae</taxon>
        <taxon>Thalictrum</taxon>
    </lineage>
</organism>
<keyword evidence="3" id="KW-1185">Reference proteome</keyword>
<reference evidence="2 3" key="1">
    <citation type="submission" date="2020-06" db="EMBL/GenBank/DDBJ databases">
        <title>Transcriptomic and genomic resources for Thalictrum thalictroides and T. hernandezii: Facilitating candidate gene discovery in an emerging model plant lineage.</title>
        <authorList>
            <person name="Arias T."/>
            <person name="Riano-Pachon D.M."/>
            <person name="Di Stilio V.S."/>
        </authorList>
    </citation>
    <scope>NUCLEOTIDE SEQUENCE [LARGE SCALE GENOMIC DNA]</scope>
    <source>
        <strain evidence="3">cv. WT478/WT964</strain>
        <tissue evidence="2">Leaves</tissue>
    </source>
</reference>
<evidence type="ECO:0000313" key="2">
    <source>
        <dbReference type="EMBL" id="KAF5184581.1"/>
    </source>
</evidence>
<dbReference type="EMBL" id="JABWDY010031903">
    <property type="protein sequence ID" value="KAF5184581.1"/>
    <property type="molecule type" value="Genomic_DNA"/>
</dbReference>
<evidence type="ECO:0000256" key="1">
    <source>
        <dbReference type="SAM" id="MobiDB-lite"/>
    </source>
</evidence>
<protein>
    <submittedName>
        <fullName evidence="2">Uncharacterized protein</fullName>
    </submittedName>
</protein>
<name>A0A7J6VIP4_THATH</name>
<feature type="compositionally biased region" description="Basic and acidic residues" evidence="1">
    <location>
        <begin position="36"/>
        <end position="51"/>
    </location>
</feature>
<gene>
    <name evidence="2" type="ORF">FRX31_025833</name>
</gene>
<dbReference type="Proteomes" id="UP000554482">
    <property type="component" value="Unassembled WGS sequence"/>
</dbReference>